<proteinExistence type="predicted"/>
<keyword evidence="2" id="KW-1185">Reference proteome</keyword>
<organism evidence="1 2">
    <name type="scientific">Mycetomoellerius zeteki</name>
    <dbReference type="NCBI Taxonomy" id="64791"/>
    <lineage>
        <taxon>Eukaryota</taxon>
        <taxon>Metazoa</taxon>
        <taxon>Ecdysozoa</taxon>
        <taxon>Arthropoda</taxon>
        <taxon>Hexapoda</taxon>
        <taxon>Insecta</taxon>
        <taxon>Pterygota</taxon>
        <taxon>Neoptera</taxon>
        <taxon>Endopterygota</taxon>
        <taxon>Hymenoptera</taxon>
        <taxon>Apocrita</taxon>
        <taxon>Aculeata</taxon>
        <taxon>Formicoidea</taxon>
        <taxon>Formicidae</taxon>
        <taxon>Myrmicinae</taxon>
        <taxon>Mycetomoellerius</taxon>
    </lineage>
</organism>
<dbReference type="AlphaFoldDB" id="A0A151WUZ8"/>
<name>A0A151WUZ8_9HYME</name>
<accession>A0A151WUZ8</accession>
<protein>
    <submittedName>
        <fullName evidence="1">Uncharacterized protein</fullName>
    </submittedName>
</protein>
<reference evidence="1 2" key="1">
    <citation type="submission" date="2015-09" db="EMBL/GenBank/DDBJ databases">
        <title>Trachymyrmex zeteki WGS genome.</title>
        <authorList>
            <person name="Nygaard S."/>
            <person name="Hu H."/>
            <person name="Boomsma J."/>
            <person name="Zhang G."/>
        </authorList>
    </citation>
    <scope>NUCLEOTIDE SEQUENCE [LARGE SCALE GENOMIC DNA]</scope>
    <source>
        <strain evidence="1">Tzet28-1</strain>
        <tissue evidence="1">Whole body</tissue>
    </source>
</reference>
<evidence type="ECO:0000313" key="1">
    <source>
        <dbReference type="EMBL" id="KYQ51683.1"/>
    </source>
</evidence>
<dbReference type="Proteomes" id="UP000075809">
    <property type="component" value="Unassembled WGS sequence"/>
</dbReference>
<dbReference type="EMBL" id="KQ982720">
    <property type="protein sequence ID" value="KYQ51683.1"/>
    <property type="molecule type" value="Genomic_DNA"/>
</dbReference>
<gene>
    <name evidence="1" type="ORF">ALC60_09221</name>
</gene>
<evidence type="ECO:0000313" key="2">
    <source>
        <dbReference type="Proteomes" id="UP000075809"/>
    </source>
</evidence>
<sequence>MSQIKAERRPRVAASFSLLPCSEKPVDQTPFLSRTSSGKGQTCVRLEGIPRLRKNLRRRKKTIVSSQCGYKCRNAVAAVPDGGSTDYLHDSGRVLQRQVHTISQIKEGQQLLSLSPFSSFSLSLRATSLLAASAKQPSRIPQAFGLLPVRFSPAFKCKLRTLP</sequence>